<sequence>MKNPEVATDPCKDHDGATRVCAEHDGAVKSGSEIATGHSSRSERDGFAVTTRPHNAAYRAVAFTGRYPET</sequence>
<dbReference type="AlphaFoldDB" id="A0A843VZB7"/>
<proteinExistence type="predicted"/>
<dbReference type="Proteomes" id="UP000652761">
    <property type="component" value="Unassembled WGS sequence"/>
</dbReference>
<organism evidence="1 2">
    <name type="scientific">Colocasia esculenta</name>
    <name type="common">Wild taro</name>
    <name type="synonym">Arum esculentum</name>
    <dbReference type="NCBI Taxonomy" id="4460"/>
    <lineage>
        <taxon>Eukaryota</taxon>
        <taxon>Viridiplantae</taxon>
        <taxon>Streptophyta</taxon>
        <taxon>Embryophyta</taxon>
        <taxon>Tracheophyta</taxon>
        <taxon>Spermatophyta</taxon>
        <taxon>Magnoliopsida</taxon>
        <taxon>Liliopsida</taxon>
        <taxon>Araceae</taxon>
        <taxon>Aroideae</taxon>
        <taxon>Colocasieae</taxon>
        <taxon>Colocasia</taxon>
    </lineage>
</organism>
<comment type="caution">
    <text evidence="1">The sequence shown here is derived from an EMBL/GenBank/DDBJ whole genome shotgun (WGS) entry which is preliminary data.</text>
</comment>
<evidence type="ECO:0000313" key="1">
    <source>
        <dbReference type="EMBL" id="MQL97443.1"/>
    </source>
</evidence>
<dbReference type="EMBL" id="NMUH01002051">
    <property type="protein sequence ID" value="MQL97443.1"/>
    <property type="molecule type" value="Genomic_DNA"/>
</dbReference>
<gene>
    <name evidence="1" type="ORF">Taro_030135</name>
</gene>
<keyword evidence="2" id="KW-1185">Reference proteome</keyword>
<protein>
    <submittedName>
        <fullName evidence="1">Uncharacterized protein</fullName>
    </submittedName>
</protein>
<evidence type="ECO:0000313" key="2">
    <source>
        <dbReference type="Proteomes" id="UP000652761"/>
    </source>
</evidence>
<reference evidence="1" key="1">
    <citation type="submission" date="2017-07" db="EMBL/GenBank/DDBJ databases">
        <title>Taro Niue Genome Assembly and Annotation.</title>
        <authorList>
            <person name="Atibalentja N."/>
            <person name="Keating K."/>
            <person name="Fields C.J."/>
        </authorList>
    </citation>
    <scope>NUCLEOTIDE SEQUENCE</scope>
    <source>
        <strain evidence="1">Niue_2</strain>
        <tissue evidence="1">Leaf</tissue>
    </source>
</reference>
<accession>A0A843VZB7</accession>
<name>A0A843VZB7_COLES</name>